<dbReference type="InterPro" id="IPR001258">
    <property type="entry name" value="NHL_repeat"/>
</dbReference>
<dbReference type="Gene3D" id="2.40.10.500">
    <property type="match status" value="2"/>
</dbReference>
<dbReference type="GO" id="GO:0061630">
    <property type="term" value="F:ubiquitin protein ligase activity"/>
    <property type="evidence" value="ECO:0007669"/>
    <property type="project" value="TreeGrafter"/>
</dbReference>
<evidence type="ECO:0008006" key="7">
    <source>
        <dbReference type="Google" id="ProtNLM"/>
    </source>
</evidence>
<dbReference type="EMBL" id="CAJNOI010000762">
    <property type="protein sequence ID" value="CAF1341288.1"/>
    <property type="molecule type" value="Genomic_DNA"/>
</dbReference>
<gene>
    <name evidence="4" type="ORF">BJG266_LOCUS34428</name>
    <name evidence="5" type="ORF">QVE165_LOCUS51508</name>
</gene>
<dbReference type="GO" id="GO:0008270">
    <property type="term" value="F:zinc ion binding"/>
    <property type="evidence" value="ECO:0007669"/>
    <property type="project" value="UniProtKB-KW"/>
</dbReference>
<dbReference type="GO" id="GO:0000209">
    <property type="term" value="P:protein polyubiquitination"/>
    <property type="evidence" value="ECO:0007669"/>
    <property type="project" value="TreeGrafter"/>
</dbReference>
<dbReference type="CDD" id="cd05819">
    <property type="entry name" value="NHL"/>
    <property type="match status" value="5"/>
</dbReference>
<dbReference type="PANTHER" id="PTHR24104:SF25">
    <property type="entry name" value="PROTEIN LIN-41"/>
    <property type="match status" value="1"/>
</dbReference>
<feature type="repeat" description="NHL" evidence="2">
    <location>
        <begin position="267"/>
        <end position="307"/>
    </location>
</feature>
<evidence type="ECO:0000313" key="5">
    <source>
        <dbReference type="EMBL" id="CAF1593058.1"/>
    </source>
</evidence>
<keyword evidence="6" id="KW-1185">Reference proteome</keyword>
<dbReference type="GO" id="GO:0043161">
    <property type="term" value="P:proteasome-mediated ubiquitin-dependent protein catabolic process"/>
    <property type="evidence" value="ECO:0007669"/>
    <property type="project" value="TreeGrafter"/>
</dbReference>
<dbReference type="SUPFAM" id="SSF101898">
    <property type="entry name" value="NHL repeat"/>
    <property type="match status" value="4"/>
</dbReference>
<comment type="caution">
    <text evidence="5">The sequence shown here is derived from an EMBL/GenBank/DDBJ whole genome shotgun (WGS) entry which is preliminary data.</text>
</comment>
<name>A0A816A5M5_9BILA</name>
<dbReference type="Gene3D" id="2.120.10.30">
    <property type="entry name" value="TolB, C-terminal domain"/>
    <property type="match status" value="5"/>
</dbReference>
<dbReference type="PANTHER" id="PTHR24104">
    <property type="entry name" value="E3 UBIQUITIN-PROTEIN LIGASE NHLRC1-RELATED"/>
    <property type="match status" value="1"/>
</dbReference>
<dbReference type="PROSITE" id="PS51125">
    <property type="entry name" value="NHL"/>
    <property type="match status" value="4"/>
</dbReference>
<sequence>MILFGFRNIWLFLLIFGQTSGISYNQPKFCANATWNQTAITFATSATIGTYPLGMFVDTNNSVYVADEANGRIQVWFNGSTTLTGTYSGGLYAPYSVFVTDNGDVYVDNGNAYYRVDKWGWNSTSSVPAMYVCGQCYSLFVDINNMLYCLMSLSHQVVSKSLDTRLSVWSIVAGTGTAGSTSVTLYNPWGIFVDINLNLYVADTTNSRIQKFASGQLNGTTIATGGITLLYPTSVILDADGYIFITDCWNHRLIGSGPNGFRCIAACSGYGSSSSQLYYPHTMSFDSFGNIYVTDEYNHRVQKFLLLPDSCNGTTTVTTMATVTSMNNTQSVSLTTTVPEISSTTAPYLNPISYNVPEITAYTTWSSNGITLADSTLVGTYPYGIFVDNNNTVYVSEYSLNRVQVWREGSSQPTRNISGNLNAPCSVFVTSNGDIYVDNGYVNSRVDKWALNTTNSTVVMNVKYMCSALFIDINNNIYCTPINYHQVNTKSLNSNSNIWTIAAGTGCAGATSNTLHDPRGIFVDTDLNLYVADYTNNRVQKFLSNQLNGITIAGTSATGTISLNGPAGVVLDADGYIFIAEYLNNRIVGSGPNGFRCLVGCSTVAGSASNQLYYPSSLNFDSYGNMFVADRYNHRIQKFYITSNIYGTTTNQPSFCPSTTWYTDAITFANSSTTGTNVYGVFVSINNTIYVANEQTNKVVVWYEGSINPDKILSGSLSTPLDLFVTPMGDIYVDNGYNNRRVDKFPFNSNISNSVMTVPYGCTGIFVDISNTLYCAAFTTHQVVKKWLNDNVLTSTIVAGTGTAGSTATTLNAPVGIFVDAEINLYVADSVNNRIQMFPVGQFTGITLVGASVPGTITLNIPNGITLDGNGYLFIADCYNHRIIGSGPYGFRCLFGCTSVAGSTPSQLYYPGTLRFDSYGNLFVADRYNHRVQKFILASNSCSLSYNQPTFCSNALWYSNASTFASSTTIGTLPYGIFINGINTVYVPNRVSNTIISWPQGSSTSTSNSYSNLSNPYSLFMSMTGDIYIDNGYSYGRVDKYIFNTSNRVTVMNVNGNCYGLFIDINNNLYCSLKNLHQVVKLLLNNGSTIPTIAAGNGSAGSLSNMLNSPQGIYVDSNLNLYIADCTNNRIQLVQAGQLDGVTIVGNGSSANITLNYPTGIVLDANDYLFIVDSYNHRIIGSSSTGFRCIVGCLGGGSSSSQLSFPQSMAFDSYGNIYVTDRNNSRQYRPPPLLLLRAAAAVLQLALLLLPPLRLQAVAVLRVPLPPALVPQAGVLQAVAVLRVPLPPSPAPQVALLLLPPVLQVVLLLPRLVLQRVAAVPPVALLRVAVAPQAALLPRPPLAALLLPLPLPLQVLQRVAAVPPVVLLRAVAAPQVVALLLPAVPQVALQPPPAVLQRAAAVPRVVLPLLLAVLQVALLPPLPLAVLLLLPPLVLLHAVVVPQVALLLPPPLQVLQQAAAVPQVVLLLLVPVLQVAPLAVLLRAVAVPQVAVQQVVPVLQVVLPRVAVVLQVALVPLPPPPAVLQRAAVVPQVALLPLAVPQLAPLQAAAVLQVAPLLRPPLAVLLRAAAAPQVAVRRAAAVSQVVLPLLPVVPQVARHPLQLLKD</sequence>
<feature type="chain" id="PRO_5036412603" description="NHL repeat containing protein" evidence="3">
    <location>
        <begin position="22"/>
        <end position="1606"/>
    </location>
</feature>
<keyword evidence="1" id="KW-0677">Repeat</keyword>
<dbReference type="EMBL" id="CAJNOM010001119">
    <property type="protein sequence ID" value="CAF1593058.1"/>
    <property type="molecule type" value="Genomic_DNA"/>
</dbReference>
<evidence type="ECO:0000313" key="6">
    <source>
        <dbReference type="Proteomes" id="UP000663832"/>
    </source>
</evidence>
<feature type="repeat" description="NHL" evidence="2">
    <location>
        <begin position="185"/>
        <end position="215"/>
    </location>
</feature>
<dbReference type="Pfam" id="PF01436">
    <property type="entry name" value="NHL"/>
    <property type="match status" value="5"/>
</dbReference>
<evidence type="ECO:0000256" key="2">
    <source>
        <dbReference type="PROSITE-ProRule" id="PRU00504"/>
    </source>
</evidence>
<feature type="signal peptide" evidence="3">
    <location>
        <begin position="1"/>
        <end position="21"/>
    </location>
</feature>
<protein>
    <recommendedName>
        <fullName evidence="7">NHL repeat containing protein</fullName>
    </recommendedName>
</protein>
<dbReference type="InterPro" id="IPR011042">
    <property type="entry name" value="6-blade_b-propeller_TolB-like"/>
</dbReference>
<accession>A0A816A5M5</accession>
<keyword evidence="3" id="KW-0732">Signal</keyword>
<dbReference type="OrthoDB" id="342730at2759"/>
<dbReference type="Proteomes" id="UP000663877">
    <property type="component" value="Unassembled WGS sequence"/>
</dbReference>
<evidence type="ECO:0000256" key="3">
    <source>
        <dbReference type="SAM" id="SignalP"/>
    </source>
</evidence>
<feature type="repeat" description="NHL" evidence="2">
    <location>
        <begin position="518"/>
        <end position="545"/>
    </location>
</feature>
<evidence type="ECO:0000256" key="1">
    <source>
        <dbReference type="ARBA" id="ARBA00022737"/>
    </source>
</evidence>
<proteinExistence type="predicted"/>
<feature type="repeat" description="NHL" evidence="2">
    <location>
        <begin position="1098"/>
        <end position="1137"/>
    </location>
</feature>
<organism evidence="5 6">
    <name type="scientific">Adineta steineri</name>
    <dbReference type="NCBI Taxonomy" id="433720"/>
    <lineage>
        <taxon>Eukaryota</taxon>
        <taxon>Metazoa</taxon>
        <taxon>Spiralia</taxon>
        <taxon>Gnathifera</taxon>
        <taxon>Rotifera</taxon>
        <taxon>Eurotatoria</taxon>
        <taxon>Bdelloidea</taxon>
        <taxon>Adinetida</taxon>
        <taxon>Adinetidae</taxon>
        <taxon>Adineta</taxon>
    </lineage>
</organism>
<evidence type="ECO:0000313" key="4">
    <source>
        <dbReference type="EMBL" id="CAF1341288.1"/>
    </source>
</evidence>
<reference evidence="5" key="1">
    <citation type="submission" date="2021-02" db="EMBL/GenBank/DDBJ databases">
        <authorList>
            <person name="Nowell W R."/>
        </authorList>
    </citation>
    <scope>NUCLEOTIDE SEQUENCE</scope>
</reference>
<dbReference type="Proteomes" id="UP000663832">
    <property type="component" value="Unassembled WGS sequence"/>
</dbReference>
<dbReference type="InterPro" id="IPR050952">
    <property type="entry name" value="TRIM-NHL_E3_ligases"/>
</dbReference>